<reference evidence="22 23" key="1">
    <citation type="submission" date="2020-07" db="EMBL/GenBank/DDBJ databases">
        <title>Genomic Encyclopedia of Type Strains, Phase IV (KMG-V): Genome sequencing to study the core and pangenomes of soil and plant-associated prokaryotes.</title>
        <authorList>
            <person name="Whitman W."/>
        </authorList>
    </citation>
    <scope>NUCLEOTIDE SEQUENCE [LARGE SCALE GENOMIC DNA]</scope>
    <source>
        <strain evidence="22 23">RH2WT43</strain>
    </source>
</reference>
<comment type="similarity">
    <text evidence="5 20">Belongs to the MurB family.</text>
</comment>
<evidence type="ECO:0000256" key="7">
    <source>
        <dbReference type="ARBA" id="ARBA00015188"/>
    </source>
</evidence>
<dbReference type="SUPFAM" id="SSF56194">
    <property type="entry name" value="Uridine diphospho-N-Acetylenolpyruvylglucosamine reductase, MurB, C-terminal domain"/>
    <property type="match status" value="1"/>
</dbReference>
<comment type="cofactor">
    <cofactor evidence="1 20">
        <name>FAD</name>
        <dbReference type="ChEBI" id="CHEBI:57692"/>
    </cofactor>
</comment>
<keyword evidence="16 20" id="KW-0131">Cell cycle</keyword>
<dbReference type="GO" id="GO:0008360">
    <property type="term" value="P:regulation of cell shape"/>
    <property type="evidence" value="ECO:0007669"/>
    <property type="project" value="UniProtKB-KW"/>
</dbReference>
<dbReference type="GO" id="GO:0009252">
    <property type="term" value="P:peptidoglycan biosynthetic process"/>
    <property type="evidence" value="ECO:0007669"/>
    <property type="project" value="UniProtKB-UniRule"/>
</dbReference>
<dbReference type="PROSITE" id="PS51387">
    <property type="entry name" value="FAD_PCMH"/>
    <property type="match status" value="1"/>
</dbReference>
<evidence type="ECO:0000256" key="16">
    <source>
        <dbReference type="ARBA" id="ARBA00023306"/>
    </source>
</evidence>
<dbReference type="RefSeq" id="WP_182529532.1">
    <property type="nucleotide sequence ID" value="NZ_JACGXL010000001.1"/>
</dbReference>
<dbReference type="InterPro" id="IPR036318">
    <property type="entry name" value="FAD-bd_PCMH-like_sf"/>
</dbReference>
<evidence type="ECO:0000256" key="20">
    <source>
        <dbReference type="HAMAP-Rule" id="MF_00037"/>
    </source>
</evidence>
<dbReference type="Pfam" id="PF02873">
    <property type="entry name" value="MurB_C"/>
    <property type="match status" value="1"/>
</dbReference>
<evidence type="ECO:0000256" key="5">
    <source>
        <dbReference type="ARBA" id="ARBA00010485"/>
    </source>
</evidence>
<evidence type="ECO:0000256" key="18">
    <source>
        <dbReference type="ARBA" id="ARBA00031026"/>
    </source>
</evidence>
<evidence type="ECO:0000256" key="9">
    <source>
        <dbReference type="ARBA" id="ARBA00022618"/>
    </source>
</evidence>
<keyword evidence="9 20" id="KW-0132">Cell division</keyword>
<dbReference type="NCBIfam" id="NF010478">
    <property type="entry name" value="PRK13903.1"/>
    <property type="match status" value="1"/>
</dbReference>
<feature type="active site" evidence="20">
    <location>
        <position position="347"/>
    </location>
</feature>
<evidence type="ECO:0000256" key="12">
    <source>
        <dbReference type="ARBA" id="ARBA00022857"/>
    </source>
</evidence>
<dbReference type="PANTHER" id="PTHR21071">
    <property type="entry name" value="UDP-N-ACETYLENOLPYRUVOYLGLUCOSAMINE REDUCTASE"/>
    <property type="match status" value="1"/>
</dbReference>
<evidence type="ECO:0000256" key="11">
    <source>
        <dbReference type="ARBA" id="ARBA00022827"/>
    </source>
</evidence>
<feature type="active site" evidence="20">
    <location>
        <position position="179"/>
    </location>
</feature>
<evidence type="ECO:0000256" key="17">
    <source>
        <dbReference type="ARBA" id="ARBA00023316"/>
    </source>
</evidence>
<evidence type="ECO:0000256" key="3">
    <source>
        <dbReference type="ARBA" id="ARBA00004496"/>
    </source>
</evidence>
<protein>
    <recommendedName>
        <fullName evidence="7 20">UDP-N-acetylenolpyruvoylglucosamine reductase</fullName>
        <ecNumber evidence="6 20">1.3.1.98</ecNumber>
    </recommendedName>
    <alternativeName>
        <fullName evidence="18 20">UDP-N-acetylmuramate dehydrogenase</fullName>
    </alternativeName>
</protein>
<dbReference type="AlphaFoldDB" id="A0A839EXG9"/>
<dbReference type="InterPro" id="IPR016169">
    <property type="entry name" value="FAD-bd_PCMH_sub2"/>
</dbReference>
<comment type="pathway">
    <text evidence="4 20">Cell wall biogenesis; peptidoglycan biosynthesis.</text>
</comment>
<comment type="catalytic activity">
    <reaction evidence="19 20">
        <text>UDP-N-acetyl-alpha-D-muramate + NADP(+) = UDP-N-acetyl-3-O-(1-carboxyvinyl)-alpha-D-glucosamine + NADPH + H(+)</text>
        <dbReference type="Rhea" id="RHEA:12248"/>
        <dbReference type="ChEBI" id="CHEBI:15378"/>
        <dbReference type="ChEBI" id="CHEBI:57783"/>
        <dbReference type="ChEBI" id="CHEBI:58349"/>
        <dbReference type="ChEBI" id="CHEBI:68483"/>
        <dbReference type="ChEBI" id="CHEBI:70757"/>
        <dbReference type="EC" id="1.3.1.98"/>
    </reaction>
</comment>
<dbReference type="EMBL" id="JACGXL010000001">
    <property type="protein sequence ID" value="MBA8886452.1"/>
    <property type="molecule type" value="Genomic_DNA"/>
</dbReference>
<dbReference type="InterPro" id="IPR006094">
    <property type="entry name" value="Oxid_FAD_bind_N"/>
</dbReference>
<dbReference type="GO" id="GO:0005829">
    <property type="term" value="C:cytosol"/>
    <property type="evidence" value="ECO:0007669"/>
    <property type="project" value="TreeGrafter"/>
</dbReference>
<evidence type="ECO:0000313" key="22">
    <source>
        <dbReference type="EMBL" id="MBA8886452.1"/>
    </source>
</evidence>
<keyword evidence="8 20" id="KW-0963">Cytoplasm</keyword>
<keyword evidence="23" id="KW-1185">Reference proteome</keyword>
<comment type="subcellular location">
    <subcellularLocation>
        <location evidence="3 20">Cytoplasm</location>
    </subcellularLocation>
</comment>
<evidence type="ECO:0000256" key="1">
    <source>
        <dbReference type="ARBA" id="ARBA00001974"/>
    </source>
</evidence>
<keyword evidence="11 20" id="KW-0274">FAD</keyword>
<evidence type="ECO:0000256" key="4">
    <source>
        <dbReference type="ARBA" id="ARBA00004752"/>
    </source>
</evidence>
<evidence type="ECO:0000256" key="8">
    <source>
        <dbReference type="ARBA" id="ARBA00022490"/>
    </source>
</evidence>
<dbReference type="InterPro" id="IPR016166">
    <property type="entry name" value="FAD-bd_PCMH"/>
</dbReference>
<keyword evidence="13 20" id="KW-0133">Cell shape</keyword>
<evidence type="ECO:0000259" key="21">
    <source>
        <dbReference type="PROSITE" id="PS51387"/>
    </source>
</evidence>
<dbReference type="PANTHER" id="PTHR21071:SF4">
    <property type="entry name" value="UDP-N-ACETYLENOLPYRUVOYLGLUCOSAMINE REDUCTASE"/>
    <property type="match status" value="1"/>
</dbReference>
<dbReference type="EC" id="1.3.1.98" evidence="6 20"/>
<accession>A0A839EXG9</accession>
<comment type="function">
    <text evidence="2 20">Cell wall formation.</text>
</comment>
<dbReference type="Proteomes" id="UP000550401">
    <property type="component" value="Unassembled WGS sequence"/>
</dbReference>
<evidence type="ECO:0000256" key="14">
    <source>
        <dbReference type="ARBA" id="ARBA00022984"/>
    </source>
</evidence>
<evidence type="ECO:0000256" key="19">
    <source>
        <dbReference type="ARBA" id="ARBA00048914"/>
    </source>
</evidence>
<dbReference type="HAMAP" id="MF_00037">
    <property type="entry name" value="MurB"/>
    <property type="match status" value="1"/>
</dbReference>
<dbReference type="Gene3D" id="3.30.465.10">
    <property type="match status" value="1"/>
</dbReference>
<keyword evidence="12 20" id="KW-0521">NADP</keyword>
<dbReference type="Gene3D" id="3.30.43.10">
    <property type="entry name" value="Uridine Diphospho-n-acetylenolpyruvylglucosamine Reductase, domain 2"/>
    <property type="match status" value="1"/>
</dbReference>
<dbReference type="GO" id="GO:0071949">
    <property type="term" value="F:FAD binding"/>
    <property type="evidence" value="ECO:0007669"/>
    <property type="project" value="InterPro"/>
</dbReference>
<dbReference type="InterPro" id="IPR011601">
    <property type="entry name" value="MurB_C"/>
</dbReference>
<feature type="domain" description="FAD-binding PCMH-type" evidence="21">
    <location>
        <begin position="32"/>
        <end position="202"/>
    </location>
</feature>
<proteinExistence type="inferred from homology"/>
<evidence type="ECO:0000256" key="10">
    <source>
        <dbReference type="ARBA" id="ARBA00022630"/>
    </source>
</evidence>
<dbReference type="GO" id="GO:0008762">
    <property type="term" value="F:UDP-N-acetylmuramate dehydrogenase activity"/>
    <property type="evidence" value="ECO:0007669"/>
    <property type="project" value="UniProtKB-UniRule"/>
</dbReference>
<dbReference type="UniPathway" id="UPA00219"/>
<dbReference type="SUPFAM" id="SSF56176">
    <property type="entry name" value="FAD-binding/transporter-associated domain-like"/>
    <property type="match status" value="1"/>
</dbReference>
<name>A0A839EXG9_9GAMM</name>
<dbReference type="InterPro" id="IPR003170">
    <property type="entry name" value="MurB"/>
</dbReference>
<dbReference type="InterPro" id="IPR036635">
    <property type="entry name" value="MurB_C_sf"/>
</dbReference>
<evidence type="ECO:0000256" key="15">
    <source>
        <dbReference type="ARBA" id="ARBA00023002"/>
    </source>
</evidence>
<gene>
    <name evidence="20" type="primary">murB</name>
    <name evidence="22" type="ORF">FHW12_000643</name>
</gene>
<evidence type="ECO:0000256" key="2">
    <source>
        <dbReference type="ARBA" id="ARBA00003921"/>
    </source>
</evidence>
<keyword evidence="14 20" id="KW-0573">Peptidoglycan synthesis</keyword>
<keyword evidence="17 20" id="KW-0961">Cell wall biogenesis/degradation</keyword>
<feature type="active site" description="Proton donor" evidence="20">
    <location>
        <position position="252"/>
    </location>
</feature>
<dbReference type="GO" id="GO:0071555">
    <property type="term" value="P:cell wall organization"/>
    <property type="evidence" value="ECO:0007669"/>
    <property type="project" value="UniProtKB-KW"/>
</dbReference>
<comment type="caution">
    <text evidence="22">The sequence shown here is derived from an EMBL/GenBank/DDBJ whole genome shotgun (WGS) entry which is preliminary data.</text>
</comment>
<keyword evidence="10 20" id="KW-0285">Flavoprotein</keyword>
<dbReference type="InterPro" id="IPR016167">
    <property type="entry name" value="FAD-bd_PCMH_sub1"/>
</dbReference>
<dbReference type="NCBIfam" id="TIGR00179">
    <property type="entry name" value="murB"/>
    <property type="match status" value="1"/>
</dbReference>
<dbReference type="Pfam" id="PF01565">
    <property type="entry name" value="FAD_binding_4"/>
    <property type="match status" value="1"/>
</dbReference>
<organism evidence="22 23">
    <name type="scientific">Dokdonella fugitiva</name>
    <dbReference type="NCBI Taxonomy" id="328517"/>
    <lineage>
        <taxon>Bacteria</taxon>
        <taxon>Pseudomonadati</taxon>
        <taxon>Pseudomonadota</taxon>
        <taxon>Gammaproteobacteria</taxon>
        <taxon>Lysobacterales</taxon>
        <taxon>Rhodanobacteraceae</taxon>
        <taxon>Dokdonella</taxon>
    </lineage>
</organism>
<evidence type="ECO:0000256" key="6">
    <source>
        <dbReference type="ARBA" id="ARBA00012518"/>
    </source>
</evidence>
<keyword evidence="15 20" id="KW-0560">Oxidoreductase</keyword>
<dbReference type="NCBIfam" id="NF000755">
    <property type="entry name" value="PRK00046.1"/>
    <property type="match status" value="1"/>
</dbReference>
<sequence>MSGHHVGAAIAEGDGYTIVENASLLGRNTFRVAARAGMLVDVRKPAALGELFDYAALRTQPLLVLGEGSNILFTRDWPGVVLAIAAHGVRVLDDGGDHARVRVEAGEPWNDFVHWSLAHGYVGLENLVLIPGTVGAAPIQNIGAYGTEVREFIVAVEAWDRHARQLARLDNVACAFGYRDSVFKRERDRYVVTAVEFELARERPLRLDYAGVREELAAMGVDEPRAPAVAEAIARIRTRKLPNPALIGNAGSFFKNPLVDPALADALGQAHPALPAWPAGAQSKLSAAWLIETCGFKGLREGDAGVSDRHALVLVNHGHATGAELWALAERVRAGVRERFGVELEAEPLVV</sequence>
<dbReference type="GO" id="GO:0051301">
    <property type="term" value="P:cell division"/>
    <property type="evidence" value="ECO:0007669"/>
    <property type="project" value="UniProtKB-KW"/>
</dbReference>
<dbReference type="Gene3D" id="3.90.78.10">
    <property type="entry name" value="UDP-N-acetylenolpyruvoylglucosamine reductase, C-terminal domain"/>
    <property type="match status" value="1"/>
</dbReference>
<evidence type="ECO:0000256" key="13">
    <source>
        <dbReference type="ARBA" id="ARBA00022960"/>
    </source>
</evidence>
<evidence type="ECO:0000313" key="23">
    <source>
        <dbReference type="Proteomes" id="UP000550401"/>
    </source>
</evidence>